<evidence type="ECO:0000313" key="3">
    <source>
        <dbReference type="Proteomes" id="UP001375382"/>
    </source>
</evidence>
<name>A0ABU8C7K2_9GAMM</name>
<accession>A0ABU8C7K2</accession>
<feature type="region of interest" description="Disordered" evidence="1">
    <location>
        <begin position="1"/>
        <end position="51"/>
    </location>
</feature>
<evidence type="ECO:0000256" key="1">
    <source>
        <dbReference type="SAM" id="MobiDB-lite"/>
    </source>
</evidence>
<proteinExistence type="predicted"/>
<comment type="caution">
    <text evidence="2">The sequence shown here is derived from an EMBL/GenBank/DDBJ whole genome shotgun (WGS) entry which is preliminary data.</text>
</comment>
<feature type="compositionally biased region" description="Basic and acidic residues" evidence="1">
    <location>
        <begin position="36"/>
        <end position="51"/>
    </location>
</feature>
<protein>
    <submittedName>
        <fullName evidence="2">Uncharacterized protein</fullName>
    </submittedName>
</protein>
<evidence type="ECO:0000313" key="2">
    <source>
        <dbReference type="EMBL" id="MEH8017482.1"/>
    </source>
</evidence>
<keyword evidence="3" id="KW-1185">Reference proteome</keyword>
<dbReference type="Proteomes" id="UP001375382">
    <property type="component" value="Unassembled WGS sequence"/>
</dbReference>
<feature type="compositionally biased region" description="Basic and acidic residues" evidence="1">
    <location>
        <begin position="8"/>
        <end position="18"/>
    </location>
</feature>
<dbReference type="RefSeq" id="WP_335735893.1">
    <property type="nucleotide sequence ID" value="NZ_JALAAR010000007.1"/>
</dbReference>
<sequence length="51" mass="5993">MTEPMTYPEDKQNGHKDWPQAVRELAGSWQEFPQQEEPRNGQGKDKPREPL</sequence>
<gene>
    <name evidence="2" type="ORF">MN202_09570</name>
</gene>
<reference evidence="2 3" key="1">
    <citation type="journal article" date="2023" name="Ecotoxicol. Environ. Saf.">
        <title>Mercury remediation potential of mercury-resistant strain Rheinheimera metallidurans sp. nov. isolated from a municipal waste dumping site.</title>
        <authorList>
            <person name="Yadav V."/>
            <person name="Manjhi A."/>
            <person name="Vadakedath N."/>
        </authorList>
    </citation>
    <scope>NUCLEOTIDE SEQUENCE [LARGE SCALE GENOMIC DNA]</scope>
    <source>
        <strain evidence="2 3">E-49</strain>
    </source>
</reference>
<dbReference type="EMBL" id="JALAAR010000007">
    <property type="protein sequence ID" value="MEH8017482.1"/>
    <property type="molecule type" value="Genomic_DNA"/>
</dbReference>
<organism evidence="2 3">
    <name type="scientific">Rheinheimera muenzenbergensis</name>
    <dbReference type="NCBI Taxonomy" id="1193628"/>
    <lineage>
        <taxon>Bacteria</taxon>
        <taxon>Pseudomonadati</taxon>
        <taxon>Pseudomonadota</taxon>
        <taxon>Gammaproteobacteria</taxon>
        <taxon>Chromatiales</taxon>
        <taxon>Chromatiaceae</taxon>
        <taxon>Rheinheimera</taxon>
    </lineage>
</organism>